<keyword evidence="3" id="KW-0560">Oxidoreductase</keyword>
<organism evidence="5 6">
    <name type="scientific">Sphagnum jensenii</name>
    <dbReference type="NCBI Taxonomy" id="128206"/>
    <lineage>
        <taxon>Eukaryota</taxon>
        <taxon>Viridiplantae</taxon>
        <taxon>Streptophyta</taxon>
        <taxon>Embryophyta</taxon>
        <taxon>Bryophyta</taxon>
        <taxon>Sphagnophytina</taxon>
        <taxon>Sphagnopsida</taxon>
        <taxon>Sphagnales</taxon>
        <taxon>Sphagnaceae</taxon>
        <taxon>Sphagnum</taxon>
    </lineage>
</organism>
<evidence type="ECO:0008006" key="7">
    <source>
        <dbReference type="Google" id="ProtNLM"/>
    </source>
</evidence>
<name>A0ABP1ADE6_9BRYO</name>
<dbReference type="PRINTS" id="PR00463">
    <property type="entry name" value="EP450I"/>
</dbReference>
<evidence type="ECO:0000256" key="3">
    <source>
        <dbReference type="ARBA" id="ARBA00023002"/>
    </source>
</evidence>
<keyword evidence="2" id="KW-0479">Metal-binding</keyword>
<reference evidence="5" key="1">
    <citation type="submission" date="2024-03" db="EMBL/GenBank/DDBJ databases">
        <authorList>
            <consortium name="ELIXIR-Norway"/>
            <consortium name="Elixir Norway"/>
        </authorList>
    </citation>
    <scope>NUCLEOTIDE SEQUENCE</scope>
</reference>
<protein>
    <recommendedName>
        <fullName evidence="7">Cytochrome P450</fullName>
    </recommendedName>
</protein>
<dbReference type="Pfam" id="PF00067">
    <property type="entry name" value="p450"/>
    <property type="match status" value="1"/>
</dbReference>
<dbReference type="PANTHER" id="PTHR47944">
    <property type="entry name" value="CYTOCHROME P450 98A9"/>
    <property type="match status" value="1"/>
</dbReference>
<dbReference type="SUPFAM" id="SSF48264">
    <property type="entry name" value="Cytochrome P450"/>
    <property type="match status" value="1"/>
</dbReference>
<evidence type="ECO:0000256" key="4">
    <source>
        <dbReference type="ARBA" id="ARBA00023004"/>
    </source>
</evidence>
<evidence type="ECO:0000313" key="5">
    <source>
        <dbReference type="EMBL" id="CAK9860566.1"/>
    </source>
</evidence>
<keyword evidence="4" id="KW-0408">Iron</keyword>
<proteinExistence type="inferred from homology"/>
<evidence type="ECO:0000256" key="2">
    <source>
        <dbReference type="ARBA" id="ARBA00022723"/>
    </source>
</evidence>
<dbReference type="Proteomes" id="UP001497522">
    <property type="component" value="Chromosome 11"/>
</dbReference>
<sequence length="204" mass="23425">MYTVECGITELIRNSMVMKRAQTELETVVGTNRIVEEADLHKLTYLQAVVKEILRLHPPGPLLLPHGSLDEACQVAGCYDTPPRTKVLLNIWAMGQDPSIWERPLEFYPERFLQQQQQQQHPDALKYDLQPNFLQQQHPIVDKTVDATKTVDVKENTFEHFAIWEWKTSMSRTSYWKFGGGDCFSTLAPRLQLGAPKSTRSQDP</sequence>
<gene>
    <name evidence="5" type="ORF">CSSPJE1EN2_LOCUS3561</name>
</gene>
<dbReference type="EMBL" id="OZ023712">
    <property type="protein sequence ID" value="CAK9860566.1"/>
    <property type="molecule type" value="Genomic_DNA"/>
</dbReference>
<dbReference type="InterPro" id="IPR001128">
    <property type="entry name" value="Cyt_P450"/>
</dbReference>
<dbReference type="InterPro" id="IPR002401">
    <property type="entry name" value="Cyt_P450_E_grp-I"/>
</dbReference>
<dbReference type="Gene3D" id="1.10.630.10">
    <property type="entry name" value="Cytochrome P450"/>
    <property type="match status" value="1"/>
</dbReference>
<evidence type="ECO:0000313" key="6">
    <source>
        <dbReference type="Proteomes" id="UP001497522"/>
    </source>
</evidence>
<comment type="similarity">
    <text evidence="1">Belongs to the cytochrome P450 family.</text>
</comment>
<accession>A0ABP1ADE6</accession>
<evidence type="ECO:0000256" key="1">
    <source>
        <dbReference type="ARBA" id="ARBA00010617"/>
    </source>
</evidence>
<keyword evidence="6" id="KW-1185">Reference proteome</keyword>
<dbReference type="InterPro" id="IPR036396">
    <property type="entry name" value="Cyt_P450_sf"/>
</dbReference>